<dbReference type="Proteomes" id="UP000886602">
    <property type="component" value="Unassembled WGS sequence"/>
</dbReference>
<keyword evidence="4" id="KW-0788">Thiol protease</keyword>
<proteinExistence type="inferred from homology"/>
<feature type="chain" id="PRO_5039415278" evidence="5">
    <location>
        <begin position="25"/>
        <end position="170"/>
    </location>
</feature>
<dbReference type="InterPro" id="IPR051202">
    <property type="entry name" value="Peptidase_C40"/>
</dbReference>
<comment type="similarity">
    <text evidence="1">Belongs to the peptidase C40 family.</text>
</comment>
<dbReference type="GO" id="GO:0006508">
    <property type="term" value="P:proteolysis"/>
    <property type="evidence" value="ECO:0007669"/>
    <property type="project" value="UniProtKB-KW"/>
</dbReference>
<dbReference type="AlphaFoldDB" id="A0A9D7FA04"/>
<evidence type="ECO:0000256" key="5">
    <source>
        <dbReference type="SAM" id="SignalP"/>
    </source>
</evidence>
<dbReference type="PANTHER" id="PTHR47053:SF1">
    <property type="entry name" value="MUREIN DD-ENDOPEPTIDASE MEPH-RELATED"/>
    <property type="match status" value="1"/>
</dbReference>
<dbReference type="GO" id="GO:0008234">
    <property type="term" value="F:cysteine-type peptidase activity"/>
    <property type="evidence" value="ECO:0007669"/>
    <property type="project" value="UniProtKB-KW"/>
</dbReference>
<dbReference type="PROSITE" id="PS51935">
    <property type="entry name" value="NLPC_P60"/>
    <property type="match status" value="1"/>
</dbReference>
<organism evidence="7 8">
    <name type="scientific">Candidatus Propionivibrio dominans</name>
    <dbReference type="NCBI Taxonomy" id="2954373"/>
    <lineage>
        <taxon>Bacteria</taxon>
        <taxon>Pseudomonadati</taxon>
        <taxon>Pseudomonadota</taxon>
        <taxon>Betaproteobacteria</taxon>
        <taxon>Rhodocyclales</taxon>
        <taxon>Rhodocyclaceae</taxon>
        <taxon>Propionivibrio</taxon>
    </lineage>
</organism>
<evidence type="ECO:0000256" key="1">
    <source>
        <dbReference type="ARBA" id="ARBA00007074"/>
    </source>
</evidence>
<evidence type="ECO:0000256" key="4">
    <source>
        <dbReference type="ARBA" id="ARBA00022807"/>
    </source>
</evidence>
<accession>A0A9D7FA04</accession>
<dbReference type="PANTHER" id="PTHR47053">
    <property type="entry name" value="MUREIN DD-ENDOPEPTIDASE MEPH-RELATED"/>
    <property type="match status" value="1"/>
</dbReference>
<dbReference type="InterPro" id="IPR000064">
    <property type="entry name" value="NLP_P60_dom"/>
</dbReference>
<evidence type="ECO:0000313" key="7">
    <source>
        <dbReference type="EMBL" id="MBK7424914.1"/>
    </source>
</evidence>
<evidence type="ECO:0000313" key="8">
    <source>
        <dbReference type="Proteomes" id="UP000886602"/>
    </source>
</evidence>
<evidence type="ECO:0000259" key="6">
    <source>
        <dbReference type="PROSITE" id="PS51935"/>
    </source>
</evidence>
<dbReference type="Pfam" id="PF00877">
    <property type="entry name" value="NLPC_P60"/>
    <property type="match status" value="1"/>
</dbReference>
<keyword evidence="5" id="KW-0732">Signal</keyword>
<dbReference type="SUPFAM" id="SSF54001">
    <property type="entry name" value="Cysteine proteinases"/>
    <property type="match status" value="1"/>
</dbReference>
<evidence type="ECO:0000256" key="3">
    <source>
        <dbReference type="ARBA" id="ARBA00022801"/>
    </source>
</evidence>
<gene>
    <name evidence="7" type="ORF">IPJ48_18565</name>
</gene>
<name>A0A9D7FA04_9RHOO</name>
<feature type="domain" description="NlpC/P60" evidence="6">
    <location>
        <begin position="44"/>
        <end position="168"/>
    </location>
</feature>
<dbReference type="Gene3D" id="3.90.1720.10">
    <property type="entry name" value="endopeptidase domain like (from Nostoc punctiforme)"/>
    <property type="match status" value="1"/>
</dbReference>
<feature type="signal peptide" evidence="5">
    <location>
        <begin position="1"/>
        <end position="24"/>
    </location>
</feature>
<dbReference type="EMBL" id="JADJNC010000060">
    <property type="protein sequence ID" value="MBK7424914.1"/>
    <property type="molecule type" value="Genomic_DNA"/>
</dbReference>
<dbReference type="InterPro" id="IPR038765">
    <property type="entry name" value="Papain-like_cys_pep_sf"/>
</dbReference>
<sequence length="170" mass="19273">MTRNKYITLLLSIAIIVFSGIVTAQTSEQQHRLSDEPSLFERYTNSAQDLILKGLELVGINYRRGGTDPENGLDCSGFVQIVFKDAVGMLLPRTAREQSEMGNIVDRNELKAGDLVFFNTMRRTFSHVGIYLGDNRFLHAPRAGAEVRVEDMSQGYWVKRYNGARRVVER</sequence>
<reference evidence="7" key="1">
    <citation type="submission" date="2020-10" db="EMBL/GenBank/DDBJ databases">
        <title>Connecting structure to function with the recovery of over 1000 high-quality activated sludge metagenome-assembled genomes encoding full-length rRNA genes using long-read sequencing.</title>
        <authorList>
            <person name="Singleton C.M."/>
            <person name="Petriglieri F."/>
            <person name="Kristensen J.M."/>
            <person name="Kirkegaard R.H."/>
            <person name="Michaelsen T.Y."/>
            <person name="Andersen M.H."/>
            <person name="Karst S.M."/>
            <person name="Dueholm M.S."/>
            <person name="Nielsen P.H."/>
            <person name="Albertsen M."/>
        </authorList>
    </citation>
    <scope>NUCLEOTIDE SEQUENCE</scope>
    <source>
        <strain evidence="7">EsbW_18-Q3-R4-48_MAXAC.044</strain>
    </source>
</reference>
<comment type="caution">
    <text evidence="7">The sequence shown here is derived from an EMBL/GenBank/DDBJ whole genome shotgun (WGS) entry which is preliminary data.</text>
</comment>
<keyword evidence="2" id="KW-0645">Protease</keyword>
<keyword evidence="3" id="KW-0378">Hydrolase</keyword>
<evidence type="ECO:0000256" key="2">
    <source>
        <dbReference type="ARBA" id="ARBA00022670"/>
    </source>
</evidence>
<protein>
    <submittedName>
        <fullName evidence="7">C40 family peptidase</fullName>
    </submittedName>
</protein>